<sequence>MNRLEYINPAGMTAPRGYSHAVSVSGDHTTVYIGGQNAVDENGLLVGNGNLGEQTGQVLDNIEKIVNSAGARIGNVIKLTIYVRQGQNPQEGFQAFQKKWPADTGYPAITVLFVAGLAHPDWLVEIDAVAVIPAW</sequence>
<gene>
    <name evidence="2" type="ORF">FGU65_09455</name>
</gene>
<dbReference type="EMBL" id="VCYH01000006">
    <property type="protein sequence ID" value="MDN7025111.1"/>
    <property type="molecule type" value="Genomic_DNA"/>
</dbReference>
<evidence type="ECO:0000313" key="2">
    <source>
        <dbReference type="EMBL" id="MDN7025111.1"/>
    </source>
</evidence>
<comment type="caution">
    <text evidence="2">The sequence shown here is derived from an EMBL/GenBank/DDBJ whole genome shotgun (WGS) entry which is preliminary data.</text>
</comment>
<dbReference type="InterPro" id="IPR006175">
    <property type="entry name" value="YjgF/YER057c/UK114"/>
</dbReference>
<reference evidence="2" key="1">
    <citation type="submission" date="2019-05" db="EMBL/GenBank/DDBJ databases">
        <title>Methanoculleus sp. FWC-SCC1, a methanogenic archaeon isolated from deep marine cold seep.</title>
        <authorList>
            <person name="Chen Y.-W."/>
            <person name="Chen S.-C."/>
            <person name="Teng N.-H."/>
            <person name="Lai M.-C."/>
        </authorList>
    </citation>
    <scope>NUCLEOTIDE SEQUENCE</scope>
    <source>
        <strain evidence="2">FWC-SCC1</strain>
    </source>
</reference>
<dbReference type="CDD" id="cd00448">
    <property type="entry name" value="YjgF_YER057c_UK114_family"/>
    <property type="match status" value="1"/>
</dbReference>
<dbReference type="InterPro" id="IPR035959">
    <property type="entry name" value="RutC-like_sf"/>
</dbReference>
<evidence type="ECO:0000256" key="1">
    <source>
        <dbReference type="ARBA" id="ARBA00010552"/>
    </source>
</evidence>
<dbReference type="RefSeq" id="WP_301664260.1">
    <property type="nucleotide sequence ID" value="NZ_VCYH01000006.1"/>
</dbReference>
<proteinExistence type="inferred from homology"/>
<keyword evidence="3" id="KW-1185">Reference proteome</keyword>
<dbReference type="Proteomes" id="UP001168338">
    <property type="component" value="Unassembled WGS sequence"/>
</dbReference>
<dbReference type="Pfam" id="PF01042">
    <property type="entry name" value="Ribonuc_L-PSP"/>
    <property type="match status" value="1"/>
</dbReference>
<organism evidence="2 3">
    <name type="scientific">Methanoculleus frigidifontis</name>
    <dbReference type="NCBI Taxonomy" id="2584085"/>
    <lineage>
        <taxon>Archaea</taxon>
        <taxon>Methanobacteriati</taxon>
        <taxon>Methanobacteriota</taxon>
        <taxon>Stenosarchaea group</taxon>
        <taxon>Methanomicrobia</taxon>
        <taxon>Methanomicrobiales</taxon>
        <taxon>Methanomicrobiaceae</taxon>
        <taxon>Methanoculleus</taxon>
    </lineage>
</organism>
<dbReference type="SUPFAM" id="SSF55298">
    <property type="entry name" value="YjgF-like"/>
    <property type="match status" value="1"/>
</dbReference>
<accession>A0ABT8MB49</accession>
<protein>
    <submittedName>
        <fullName evidence="2">RidA family protein</fullName>
    </submittedName>
</protein>
<dbReference type="PANTHER" id="PTHR11803:SF58">
    <property type="entry name" value="PROTEIN HMF1-RELATED"/>
    <property type="match status" value="1"/>
</dbReference>
<dbReference type="Gene3D" id="3.30.1330.40">
    <property type="entry name" value="RutC-like"/>
    <property type="match status" value="1"/>
</dbReference>
<evidence type="ECO:0000313" key="3">
    <source>
        <dbReference type="Proteomes" id="UP001168338"/>
    </source>
</evidence>
<comment type="similarity">
    <text evidence="1">Belongs to the RutC family.</text>
</comment>
<dbReference type="PANTHER" id="PTHR11803">
    <property type="entry name" value="2-IMINOBUTANOATE/2-IMINOPROPANOATE DEAMINASE RIDA"/>
    <property type="match status" value="1"/>
</dbReference>
<name>A0ABT8MB49_9EURY</name>